<dbReference type="KEGG" id="fau:Fraau_2861"/>
<evidence type="ECO:0000256" key="3">
    <source>
        <dbReference type="ARBA" id="ARBA00022692"/>
    </source>
</evidence>
<gene>
    <name evidence="8" type="ordered locus">Fraau_2861</name>
</gene>
<keyword evidence="4 6" id="KW-1133">Transmembrane helix</keyword>
<dbReference type="HOGENOM" id="CLU_075540_0_0_6"/>
<feature type="transmembrane region" description="Helical" evidence="6">
    <location>
        <begin position="90"/>
        <end position="108"/>
    </location>
</feature>
<keyword evidence="3 6" id="KW-0812">Transmembrane</keyword>
<dbReference type="eggNOG" id="COG1276">
    <property type="taxonomic scope" value="Bacteria"/>
</dbReference>
<evidence type="ECO:0000313" key="8">
    <source>
        <dbReference type="EMBL" id="AFC87195.1"/>
    </source>
</evidence>
<feature type="transmembrane region" description="Helical" evidence="6">
    <location>
        <begin position="120"/>
        <end position="137"/>
    </location>
</feature>
<feature type="transmembrane region" description="Helical" evidence="6">
    <location>
        <begin position="48"/>
        <end position="70"/>
    </location>
</feature>
<evidence type="ECO:0000259" key="7">
    <source>
        <dbReference type="Pfam" id="PF05425"/>
    </source>
</evidence>
<evidence type="ECO:0000256" key="1">
    <source>
        <dbReference type="ARBA" id="ARBA00004651"/>
    </source>
</evidence>
<comment type="function">
    <text evidence="6">Involved in copper resistance.</text>
</comment>
<organism evidence="8 9">
    <name type="scientific">Frateuria aurantia (strain ATCC 33424 / DSM 6220 / KCTC 2777 / LMG 1558 / NBRC 3245 / NCIMB 13370)</name>
    <name type="common">Acetobacter aurantius</name>
    <dbReference type="NCBI Taxonomy" id="767434"/>
    <lineage>
        <taxon>Bacteria</taxon>
        <taxon>Pseudomonadati</taxon>
        <taxon>Pseudomonadota</taxon>
        <taxon>Gammaproteobacteria</taxon>
        <taxon>Lysobacterales</taxon>
        <taxon>Rhodanobacteraceae</taxon>
        <taxon>Frateuria</taxon>
    </lineage>
</organism>
<feature type="transmembrane region" description="Helical" evidence="6">
    <location>
        <begin position="282"/>
        <end position="301"/>
    </location>
</feature>
<keyword evidence="9" id="KW-1185">Reference proteome</keyword>
<keyword evidence="6" id="KW-0186">Copper</keyword>
<feature type="domain" description="Copper resistance protein D" evidence="7">
    <location>
        <begin position="197"/>
        <end position="299"/>
    </location>
</feature>
<keyword evidence="5 6" id="KW-0472">Membrane</keyword>
<dbReference type="InterPro" id="IPR047689">
    <property type="entry name" value="CopD"/>
</dbReference>
<dbReference type="AlphaFoldDB" id="H8L140"/>
<dbReference type="RefSeq" id="WP_014404198.1">
    <property type="nucleotide sequence ID" value="NC_017033.1"/>
</dbReference>
<accession>H8L140</accession>
<evidence type="ECO:0000256" key="2">
    <source>
        <dbReference type="ARBA" id="ARBA00022475"/>
    </source>
</evidence>
<feature type="transmembrane region" description="Helical" evidence="6">
    <location>
        <begin position="194"/>
        <end position="216"/>
    </location>
</feature>
<proteinExistence type="inferred from homology"/>
<dbReference type="GO" id="GO:0006825">
    <property type="term" value="P:copper ion transport"/>
    <property type="evidence" value="ECO:0007669"/>
    <property type="project" value="InterPro"/>
</dbReference>
<dbReference type="PANTHER" id="PTHR34820">
    <property type="entry name" value="INNER MEMBRANE PROTEIN YEBZ"/>
    <property type="match status" value="1"/>
</dbReference>
<feature type="transmembrane region" description="Helical" evidence="6">
    <location>
        <begin position="12"/>
        <end position="28"/>
    </location>
</feature>
<dbReference type="GO" id="GO:0005886">
    <property type="term" value="C:plasma membrane"/>
    <property type="evidence" value="ECO:0007669"/>
    <property type="project" value="UniProtKB-SubCell"/>
</dbReference>
<dbReference type="GO" id="GO:0046688">
    <property type="term" value="P:response to copper ion"/>
    <property type="evidence" value="ECO:0007669"/>
    <property type="project" value="UniProtKB-UniRule"/>
</dbReference>
<dbReference type="Pfam" id="PF05425">
    <property type="entry name" value="CopD"/>
    <property type="match status" value="1"/>
</dbReference>
<protein>
    <recommendedName>
        <fullName evidence="6">Copper resistance protein D</fullName>
    </recommendedName>
</protein>
<dbReference type="OrthoDB" id="6053803at2"/>
<dbReference type="InterPro" id="IPR032694">
    <property type="entry name" value="CopC/D"/>
</dbReference>
<keyword evidence="2 6" id="KW-1003">Cell membrane</keyword>
<dbReference type="Proteomes" id="UP000005234">
    <property type="component" value="Chromosome"/>
</dbReference>
<evidence type="ECO:0000256" key="5">
    <source>
        <dbReference type="ARBA" id="ARBA00023136"/>
    </source>
</evidence>
<dbReference type="InterPro" id="IPR008457">
    <property type="entry name" value="Cu-R_CopD_dom"/>
</dbReference>
<sequence length="306" mass="32696">MEAWAAASRWLQYLGLMLVFGLPAFELWRRRGIRGRVDDRDRRPGFEVALAVGALFFSLAGFWTMAAAMVGQLAPSAVGPLLVPLLQQTAAGHALLLRMVLLLAWLAVGWWRGVADRIRLAARAVFGGSALITLAWAGHGAMDEGWRGLLHLGADSLHLLAAGLWMGALLVLCRQARGAVLALSDEASPALLQTAIAFAPLGSGIVLLLCVSGLINGVLMLGTHPASLWQTRYGDLLLLKLGLFALMLMLAGSHRFRQLPQLRTALATGQTARLLRRLQASLAAETLLALAILALVAWLGMLDPGA</sequence>
<feature type="transmembrane region" description="Helical" evidence="6">
    <location>
        <begin position="157"/>
        <end position="173"/>
    </location>
</feature>
<dbReference type="STRING" id="767434.Fraau_2861"/>
<dbReference type="PANTHER" id="PTHR34820:SF4">
    <property type="entry name" value="INNER MEMBRANE PROTEIN YEBZ"/>
    <property type="match status" value="1"/>
</dbReference>
<dbReference type="EMBL" id="CP003350">
    <property type="protein sequence ID" value="AFC87195.1"/>
    <property type="molecule type" value="Genomic_DNA"/>
</dbReference>
<evidence type="ECO:0000256" key="4">
    <source>
        <dbReference type="ARBA" id="ARBA00022989"/>
    </source>
</evidence>
<evidence type="ECO:0000313" key="9">
    <source>
        <dbReference type="Proteomes" id="UP000005234"/>
    </source>
</evidence>
<comment type="subcellular location">
    <subcellularLocation>
        <location evidence="6">Cell inner membrane</location>
        <topology evidence="6">Multi-pass membrane protein</topology>
    </subcellularLocation>
    <subcellularLocation>
        <location evidence="1">Cell membrane</location>
        <topology evidence="1">Multi-pass membrane protein</topology>
    </subcellularLocation>
</comment>
<dbReference type="NCBIfam" id="NF033808">
    <property type="entry name" value="copper_CopD"/>
    <property type="match status" value="1"/>
</dbReference>
<name>H8L140_FRAAD</name>
<evidence type="ECO:0000256" key="6">
    <source>
        <dbReference type="RuleBase" id="RU369037"/>
    </source>
</evidence>
<feature type="transmembrane region" description="Helical" evidence="6">
    <location>
        <begin position="236"/>
        <end position="253"/>
    </location>
</feature>
<keyword evidence="6" id="KW-0997">Cell inner membrane</keyword>
<comment type="similarity">
    <text evidence="6">Belongs to the CopD family.</text>
</comment>
<reference evidence="8" key="1">
    <citation type="submission" date="2012-02" db="EMBL/GenBank/DDBJ databases">
        <title>The complete genome of Frateuria aurantia DSM 6220.</title>
        <authorList>
            <consortium name="US DOE Joint Genome Institute (JGI-PGF)"/>
            <person name="Lucas S."/>
            <person name="Copeland A."/>
            <person name="Lapidus A."/>
            <person name="Glavina del Rio T."/>
            <person name="Dalin E."/>
            <person name="Tice H."/>
            <person name="Bruce D."/>
            <person name="Goodwin L."/>
            <person name="Pitluck S."/>
            <person name="Peters L."/>
            <person name="Ovchinnikova G."/>
            <person name="Teshima H."/>
            <person name="Kyrpides N."/>
            <person name="Mavromatis K."/>
            <person name="Ivanova N."/>
            <person name="Brettin T."/>
            <person name="Detter J.C."/>
            <person name="Han C."/>
            <person name="Larimer F."/>
            <person name="Land M."/>
            <person name="Hauser L."/>
            <person name="Markowitz V."/>
            <person name="Cheng J.-F."/>
            <person name="Hugenholtz P."/>
            <person name="Woyke T."/>
            <person name="Wu D."/>
            <person name="Brambilla E."/>
            <person name="Klenk H.-P."/>
            <person name="Eisen J.A."/>
        </authorList>
    </citation>
    <scope>NUCLEOTIDE SEQUENCE</scope>
    <source>
        <strain evidence="8">DSM 6220</strain>
    </source>
</reference>